<dbReference type="InterPro" id="IPR051089">
    <property type="entry name" value="prtT"/>
</dbReference>
<sequence>DAKKPRACEACRGLKVRCEPDPNNPDGACKRCAKAGRNCIVTQPTRKRQKKTDSRVAELEKKIDALTASLTATKAAQAGHPIPGMPDGAGGIIYGGGMDASRGWSTVNAAMQRETPSLARSQNQSPYAEGGSMAYAPPMVLAGQKRKYTETRESVDDAPTPSVAPSAFDTRSHEYSDIVDRGIITAERASILFDRYNYQMAPHLPAVVFPREMTVGELRKTKPILFLAVMSAASSEFPNVQRVIVKELMQVFADKIMMTGEKSVELVQALNISVVWYWPPEHFEELKFYELVHMAAIMAIDLGLGKRKSRRGKQTGPTWRDHPFRKHPPPDPTTIEARRTWLMCYFLTTNTAMALHRPFLLRWTSFMSECLDVLESSPEAAPTDKYFCHLVRTHQLAEEIGFQFCMDDSTIAINLADYMTQHKVRGFERELEKHRQEVARELMQPSLKFSFHTINLYMHELALQNEPADAFKAPFAAETLRDSLINTAALTPAYTNALAACLTAIDGIFETFFSMHPSSIRCLPVFNFVRVAYATVVLIRIYFAACAPNSELGKIIDKDSMKVDQHLDNLLDKFREVAADDKSRPAAKFLVVLVMIRSWFHK</sequence>
<dbReference type="CDD" id="cd12148">
    <property type="entry name" value="fungal_TF_MHR"/>
    <property type="match status" value="1"/>
</dbReference>
<evidence type="ECO:0000256" key="6">
    <source>
        <dbReference type="ARBA" id="ARBA00023163"/>
    </source>
</evidence>
<dbReference type="EMBL" id="KZ678472">
    <property type="protein sequence ID" value="PSR82704.1"/>
    <property type="molecule type" value="Genomic_DNA"/>
</dbReference>
<dbReference type="GO" id="GO:0001216">
    <property type="term" value="F:DNA-binding transcription activator activity"/>
    <property type="evidence" value="ECO:0007669"/>
    <property type="project" value="UniProtKB-ARBA"/>
</dbReference>
<dbReference type="Pfam" id="PF04082">
    <property type="entry name" value="Fungal_trans"/>
    <property type="match status" value="1"/>
</dbReference>
<keyword evidence="6" id="KW-0804">Transcription</keyword>
<dbReference type="Gene3D" id="4.10.240.10">
    <property type="entry name" value="Zn(2)-C6 fungal-type DNA-binding domain"/>
    <property type="match status" value="1"/>
</dbReference>
<dbReference type="InParanoid" id="A0A2T3A4J3"/>
<keyword evidence="8" id="KW-0175">Coiled coil</keyword>
<reference evidence="11 12" key="1">
    <citation type="journal article" date="2018" name="Mycol. Prog.">
        <title>Coniella lustricola, a new species from submerged detritus.</title>
        <authorList>
            <person name="Raudabaugh D.B."/>
            <person name="Iturriaga T."/>
            <person name="Carver A."/>
            <person name="Mondo S."/>
            <person name="Pangilinan J."/>
            <person name="Lipzen A."/>
            <person name="He G."/>
            <person name="Amirebrahimi M."/>
            <person name="Grigoriev I.V."/>
            <person name="Miller A.N."/>
        </authorList>
    </citation>
    <scope>NUCLEOTIDE SEQUENCE [LARGE SCALE GENOMIC DNA]</scope>
    <source>
        <strain evidence="11 12">B22-T-1</strain>
    </source>
</reference>
<evidence type="ECO:0000256" key="2">
    <source>
        <dbReference type="ARBA" id="ARBA00022723"/>
    </source>
</evidence>
<dbReference type="Pfam" id="PF00172">
    <property type="entry name" value="Zn_clus"/>
    <property type="match status" value="1"/>
</dbReference>
<gene>
    <name evidence="11" type="ORF">BD289DRAFT_353307</name>
</gene>
<evidence type="ECO:0000256" key="3">
    <source>
        <dbReference type="ARBA" id="ARBA00022833"/>
    </source>
</evidence>
<dbReference type="AlphaFoldDB" id="A0A2T3A4J3"/>
<dbReference type="GO" id="GO:0000981">
    <property type="term" value="F:DNA-binding transcription factor activity, RNA polymerase II-specific"/>
    <property type="evidence" value="ECO:0007669"/>
    <property type="project" value="InterPro"/>
</dbReference>
<dbReference type="GO" id="GO:0000976">
    <property type="term" value="F:transcription cis-regulatory region binding"/>
    <property type="evidence" value="ECO:0007669"/>
    <property type="project" value="TreeGrafter"/>
</dbReference>
<evidence type="ECO:0000256" key="5">
    <source>
        <dbReference type="ARBA" id="ARBA00023125"/>
    </source>
</evidence>
<dbReference type="OrthoDB" id="8062037at2759"/>
<keyword evidence="4" id="KW-0805">Transcription regulation</keyword>
<evidence type="ECO:0000256" key="1">
    <source>
        <dbReference type="ARBA" id="ARBA00004123"/>
    </source>
</evidence>
<name>A0A2T3A4J3_9PEZI</name>
<evidence type="ECO:0000313" key="11">
    <source>
        <dbReference type="EMBL" id="PSR82704.1"/>
    </source>
</evidence>
<keyword evidence="12" id="KW-1185">Reference proteome</keyword>
<dbReference type="InterPro" id="IPR036864">
    <property type="entry name" value="Zn2-C6_fun-type_DNA-bd_sf"/>
</dbReference>
<comment type="subcellular location">
    <subcellularLocation>
        <location evidence="1">Nucleus</location>
    </subcellularLocation>
</comment>
<keyword evidence="5" id="KW-0238">DNA-binding</keyword>
<keyword evidence="7" id="KW-0539">Nucleus</keyword>
<protein>
    <recommendedName>
        <fullName evidence="10">Zn(2)-C6 fungal-type domain-containing protein</fullName>
    </recommendedName>
</protein>
<evidence type="ECO:0000256" key="7">
    <source>
        <dbReference type="ARBA" id="ARBA00023242"/>
    </source>
</evidence>
<feature type="coiled-coil region" evidence="8">
    <location>
        <begin position="49"/>
        <end position="76"/>
    </location>
</feature>
<evidence type="ECO:0000259" key="10">
    <source>
        <dbReference type="PROSITE" id="PS50048"/>
    </source>
</evidence>
<feature type="non-terminal residue" evidence="11">
    <location>
        <position position="1"/>
    </location>
</feature>
<dbReference type="GO" id="GO:0008270">
    <property type="term" value="F:zinc ion binding"/>
    <property type="evidence" value="ECO:0007669"/>
    <property type="project" value="InterPro"/>
</dbReference>
<dbReference type="InterPro" id="IPR007219">
    <property type="entry name" value="XnlR_reg_dom"/>
</dbReference>
<dbReference type="FunCoup" id="A0A2T3A4J3">
    <property type="interactions" value="185"/>
</dbReference>
<keyword evidence="2" id="KW-0479">Metal-binding</keyword>
<dbReference type="PANTHER" id="PTHR31845">
    <property type="entry name" value="FINGER DOMAIN PROTEIN, PUTATIVE-RELATED"/>
    <property type="match status" value="1"/>
</dbReference>
<feature type="region of interest" description="Disordered" evidence="9">
    <location>
        <begin position="308"/>
        <end position="331"/>
    </location>
</feature>
<feature type="non-terminal residue" evidence="11">
    <location>
        <position position="602"/>
    </location>
</feature>
<evidence type="ECO:0000256" key="4">
    <source>
        <dbReference type="ARBA" id="ARBA00023015"/>
    </source>
</evidence>
<dbReference type="PROSITE" id="PS50048">
    <property type="entry name" value="ZN2_CY6_FUNGAL_2"/>
    <property type="match status" value="1"/>
</dbReference>
<proteinExistence type="predicted"/>
<dbReference type="FunFam" id="4.10.240.10:FF:000003">
    <property type="entry name" value="C6 transcription factor (Leu3)"/>
    <property type="match status" value="1"/>
</dbReference>
<dbReference type="STRING" id="2025994.A0A2T3A4J3"/>
<dbReference type="CDD" id="cd00067">
    <property type="entry name" value="GAL4"/>
    <property type="match status" value="1"/>
</dbReference>
<dbReference type="Proteomes" id="UP000241462">
    <property type="component" value="Unassembled WGS sequence"/>
</dbReference>
<organism evidence="11 12">
    <name type="scientific">Coniella lustricola</name>
    <dbReference type="NCBI Taxonomy" id="2025994"/>
    <lineage>
        <taxon>Eukaryota</taxon>
        <taxon>Fungi</taxon>
        <taxon>Dikarya</taxon>
        <taxon>Ascomycota</taxon>
        <taxon>Pezizomycotina</taxon>
        <taxon>Sordariomycetes</taxon>
        <taxon>Sordariomycetidae</taxon>
        <taxon>Diaporthales</taxon>
        <taxon>Schizoparmaceae</taxon>
        <taxon>Coniella</taxon>
    </lineage>
</organism>
<evidence type="ECO:0000256" key="8">
    <source>
        <dbReference type="SAM" id="Coils"/>
    </source>
</evidence>
<dbReference type="InterPro" id="IPR001138">
    <property type="entry name" value="Zn2Cys6_DnaBD"/>
</dbReference>
<evidence type="ECO:0000313" key="12">
    <source>
        <dbReference type="Proteomes" id="UP000241462"/>
    </source>
</evidence>
<dbReference type="SMART" id="SM00066">
    <property type="entry name" value="GAL4"/>
    <property type="match status" value="1"/>
</dbReference>
<accession>A0A2T3A4J3</accession>
<feature type="domain" description="Zn(2)-C6 fungal-type" evidence="10">
    <location>
        <begin position="7"/>
        <end position="41"/>
    </location>
</feature>
<keyword evidence="3" id="KW-0862">Zinc</keyword>
<dbReference type="GO" id="GO:0006351">
    <property type="term" value="P:DNA-templated transcription"/>
    <property type="evidence" value="ECO:0007669"/>
    <property type="project" value="InterPro"/>
</dbReference>
<evidence type="ECO:0000256" key="9">
    <source>
        <dbReference type="SAM" id="MobiDB-lite"/>
    </source>
</evidence>
<dbReference type="PANTHER" id="PTHR31845:SF39">
    <property type="entry name" value="TRANSCRIPTION FACTOR PBCR-RELATED"/>
    <property type="match status" value="1"/>
</dbReference>
<dbReference type="GO" id="GO:0005634">
    <property type="term" value="C:nucleus"/>
    <property type="evidence" value="ECO:0007669"/>
    <property type="project" value="UniProtKB-SubCell"/>
</dbReference>
<dbReference type="SUPFAM" id="SSF57701">
    <property type="entry name" value="Zn2/Cys6 DNA-binding domain"/>
    <property type="match status" value="1"/>
</dbReference>
<dbReference type="PROSITE" id="PS00463">
    <property type="entry name" value="ZN2_CY6_FUNGAL_1"/>
    <property type="match status" value="1"/>
</dbReference>